<dbReference type="AlphaFoldDB" id="A0A844DS81"/>
<proteinExistence type="predicted"/>
<feature type="chain" id="PRO_5032583334" evidence="1">
    <location>
        <begin position="33"/>
        <end position="358"/>
    </location>
</feature>
<dbReference type="Proteomes" id="UP000461506">
    <property type="component" value="Unassembled WGS sequence"/>
</dbReference>
<protein>
    <submittedName>
        <fullName evidence="2">Uncharacterized protein</fullName>
    </submittedName>
</protein>
<evidence type="ECO:0000313" key="2">
    <source>
        <dbReference type="EMBL" id="MSC62189.1"/>
    </source>
</evidence>
<reference evidence="2 3" key="1">
    <citation type="journal article" date="2019" name="Nat. Med.">
        <title>A library of human gut bacterial isolates paired with longitudinal multiomics data enables mechanistic microbiome research.</title>
        <authorList>
            <person name="Poyet M."/>
            <person name="Groussin M."/>
            <person name="Gibbons S.M."/>
            <person name="Avila-Pacheco J."/>
            <person name="Jiang X."/>
            <person name="Kearney S.M."/>
            <person name="Perrotta A.R."/>
            <person name="Berdy B."/>
            <person name="Zhao S."/>
            <person name="Lieberman T.D."/>
            <person name="Swanson P.K."/>
            <person name="Smith M."/>
            <person name="Roesemann S."/>
            <person name="Alexander J.E."/>
            <person name="Rich S.A."/>
            <person name="Livny J."/>
            <person name="Vlamakis H."/>
            <person name="Clish C."/>
            <person name="Bullock K."/>
            <person name="Deik A."/>
            <person name="Scott J."/>
            <person name="Pierce K.A."/>
            <person name="Xavier R.J."/>
            <person name="Alm E.J."/>
        </authorList>
    </citation>
    <scope>NUCLEOTIDE SEQUENCE [LARGE SCALE GENOMIC DNA]</scope>
    <source>
        <strain evidence="2 3">BIOML-A1</strain>
    </source>
</reference>
<dbReference type="EMBL" id="WKQN01000001">
    <property type="protein sequence ID" value="MSC62189.1"/>
    <property type="molecule type" value="Genomic_DNA"/>
</dbReference>
<dbReference type="RefSeq" id="WP_154276334.1">
    <property type="nucleotide sequence ID" value="NZ_WKQN01000001.1"/>
</dbReference>
<gene>
    <name evidence="2" type="ORF">GKD95_02240</name>
</gene>
<evidence type="ECO:0000313" key="3">
    <source>
        <dbReference type="Proteomes" id="UP000461506"/>
    </source>
</evidence>
<feature type="signal peptide" evidence="1">
    <location>
        <begin position="1"/>
        <end position="32"/>
    </location>
</feature>
<sequence length="358" mass="39505">MKSYSCRRILPSICVLIILLFSLSSCSSSSQAAISSAVEEASGIPTSSFLFSDATWDTTSDELEGLENKSISTTSFLGHGDKSYAFNDVSFNNLIGTNTYTYRGNQLWKVTFHYQGHLETEKSDAIIAKLKETYAAPTIDKSDLNENGTGVWLEWHLEAVNITYMYVSGSASNNNVIILAYELPDSQIPAIDSSSRNGDFRIGYWGDSIDTINYYETAEYQGTAADNSGLVYNGTVSGYAANIVYYFDSSEKLYKGGYQITEQYSQGASYIVAYNTLKENLISKYGTPTSDLKKNLSSLASYTDEGSALQLGYTVYQCCWETETSNITLGMLSQNYEINLILGYEDLNYESSPDTTGL</sequence>
<comment type="caution">
    <text evidence="2">The sequence shown here is derived from an EMBL/GenBank/DDBJ whole genome shotgun (WGS) entry which is preliminary data.</text>
</comment>
<organism evidence="2 3">
    <name type="scientific">Faecalibacterium prausnitzii</name>
    <dbReference type="NCBI Taxonomy" id="853"/>
    <lineage>
        <taxon>Bacteria</taxon>
        <taxon>Bacillati</taxon>
        <taxon>Bacillota</taxon>
        <taxon>Clostridia</taxon>
        <taxon>Eubacteriales</taxon>
        <taxon>Oscillospiraceae</taxon>
        <taxon>Faecalibacterium</taxon>
    </lineage>
</organism>
<accession>A0A844DS81</accession>
<keyword evidence="1" id="KW-0732">Signal</keyword>
<dbReference type="PROSITE" id="PS51257">
    <property type="entry name" value="PROKAR_LIPOPROTEIN"/>
    <property type="match status" value="1"/>
</dbReference>
<name>A0A844DS81_9FIRM</name>
<evidence type="ECO:0000256" key="1">
    <source>
        <dbReference type="SAM" id="SignalP"/>
    </source>
</evidence>